<organism evidence="1 2">
    <name type="scientific">Qingshengfaniella alkalisoli</name>
    <dbReference type="NCBI Taxonomy" id="2599296"/>
    <lineage>
        <taxon>Bacteria</taxon>
        <taxon>Pseudomonadati</taxon>
        <taxon>Pseudomonadota</taxon>
        <taxon>Alphaproteobacteria</taxon>
        <taxon>Rhodobacterales</taxon>
        <taxon>Paracoccaceae</taxon>
        <taxon>Qingshengfaniella</taxon>
    </lineage>
</organism>
<reference evidence="1 2" key="1">
    <citation type="submission" date="2019-07" db="EMBL/GenBank/DDBJ databases">
        <title>Litoreibacter alkalisoli sp. nov., isolated from saline-alkaline soil.</title>
        <authorList>
            <person name="Wang S."/>
            <person name="Xu L."/>
            <person name="Xing Y.-T."/>
            <person name="Sun J.-Q."/>
        </authorList>
    </citation>
    <scope>NUCLEOTIDE SEQUENCE [LARGE SCALE GENOMIC DNA]</scope>
    <source>
        <strain evidence="1 2">LN3S51</strain>
        <plasmid evidence="1 2">unnamed1</plasmid>
    </source>
</reference>
<name>A0A5B8J0E7_9RHOB</name>
<evidence type="ECO:0000313" key="2">
    <source>
        <dbReference type="Proteomes" id="UP000318483"/>
    </source>
</evidence>
<dbReference type="Proteomes" id="UP000318483">
    <property type="component" value="Plasmid unnamed1"/>
</dbReference>
<keyword evidence="2" id="KW-1185">Reference proteome</keyword>
<sequence>MIKKFPDTKKHREDWRLPSWFNYADDLIRLFGQTNDGRAALGPFAGQTGSPRRTSDRSFDGVLEGFAAQQNGKRKMDESVCDGLDLEDDYDRPVNYPAKELALLIRLAARFQSDKAFRNDILNQSSVAMLTGFHHTELRTVQRLLARAFMPHEWYASRPLHSSTL</sequence>
<accession>A0A5B8J0E7</accession>
<keyword evidence="1" id="KW-0614">Plasmid</keyword>
<dbReference type="RefSeq" id="WP_146365776.1">
    <property type="nucleotide sequence ID" value="NZ_CP042262.1"/>
</dbReference>
<evidence type="ECO:0000313" key="1">
    <source>
        <dbReference type="EMBL" id="QDY70358.1"/>
    </source>
</evidence>
<dbReference type="EMBL" id="CP042262">
    <property type="protein sequence ID" value="QDY70358.1"/>
    <property type="molecule type" value="Genomic_DNA"/>
</dbReference>
<geneLocation type="plasmid" evidence="1 2">
    <name>unnamed1</name>
</geneLocation>
<gene>
    <name evidence="1" type="ORF">FPZ52_11515</name>
</gene>
<proteinExistence type="predicted"/>
<dbReference type="AlphaFoldDB" id="A0A5B8J0E7"/>
<protein>
    <submittedName>
        <fullName evidence="1">Uncharacterized protein</fullName>
    </submittedName>
</protein>
<dbReference type="KEGG" id="lit:FPZ52_11515"/>